<dbReference type="Proteomes" id="UP000469185">
    <property type="component" value="Unassembled WGS sequence"/>
</dbReference>
<protein>
    <recommendedName>
        <fullName evidence="4">Probable 2-phosphosulfolactate phosphatase</fullName>
        <ecNumber evidence="3">3.1.3.71</ecNumber>
    </recommendedName>
</protein>
<comment type="catalytic activity">
    <reaction evidence="7">
        <text>(2R)-O-phospho-3-sulfolactate + H2O = (2R)-3-sulfolactate + phosphate</text>
        <dbReference type="Rhea" id="RHEA:23416"/>
        <dbReference type="ChEBI" id="CHEBI:15377"/>
        <dbReference type="ChEBI" id="CHEBI:15597"/>
        <dbReference type="ChEBI" id="CHEBI:43474"/>
        <dbReference type="ChEBI" id="CHEBI:58738"/>
        <dbReference type="EC" id="3.1.3.71"/>
    </reaction>
</comment>
<evidence type="ECO:0000256" key="1">
    <source>
        <dbReference type="ARBA" id="ARBA00001946"/>
    </source>
</evidence>
<sequence>MGRPHSQDRAQVRLEWGLAGASAVSVNATYTVVVDVLSFTTTLSVATDAGIDVYPYRWRNASALDHARKHGATLAVGRLEARDSENAAEVSLSPQAVRAASGLRRIVLPSPNGSTISVELAEAGARVLGACLRNHSAVADWLSARFRDSPGSAVAVIAAGERWPDGSLRPAVEDLWGAGSVITVLRERGVTDFSPEAEAAAAAFGAVRPHLADALMTCSSGRELCEAGFSGDVAVAAEVDTSESVPVLVDGRFVDAARHAGQSV</sequence>
<evidence type="ECO:0000256" key="2">
    <source>
        <dbReference type="ARBA" id="ARBA00009997"/>
    </source>
</evidence>
<dbReference type="Pfam" id="PF04029">
    <property type="entry name" value="2-ph_phosp"/>
    <property type="match status" value="1"/>
</dbReference>
<dbReference type="InterPro" id="IPR036702">
    <property type="entry name" value="ComB-like_sf"/>
</dbReference>
<dbReference type="Gene3D" id="3.90.1560.10">
    <property type="entry name" value="ComB-like"/>
    <property type="match status" value="1"/>
</dbReference>
<comment type="cofactor">
    <cofactor evidence="1">
        <name>Mg(2+)</name>
        <dbReference type="ChEBI" id="CHEBI:18420"/>
    </cofactor>
</comment>
<evidence type="ECO:0000256" key="7">
    <source>
        <dbReference type="ARBA" id="ARBA00033711"/>
    </source>
</evidence>
<evidence type="ECO:0000256" key="5">
    <source>
        <dbReference type="ARBA" id="ARBA00022801"/>
    </source>
</evidence>
<keyword evidence="9" id="KW-1185">Reference proteome</keyword>
<organism evidence="8 9">
    <name type="scientific">Phytoactinopolyspora alkaliphila</name>
    <dbReference type="NCBI Taxonomy" id="1783498"/>
    <lineage>
        <taxon>Bacteria</taxon>
        <taxon>Bacillati</taxon>
        <taxon>Actinomycetota</taxon>
        <taxon>Actinomycetes</taxon>
        <taxon>Jiangellales</taxon>
        <taxon>Jiangellaceae</taxon>
        <taxon>Phytoactinopolyspora</taxon>
    </lineage>
</organism>
<reference evidence="8 9" key="1">
    <citation type="submission" date="2020-02" db="EMBL/GenBank/DDBJ databases">
        <authorList>
            <person name="Li X.-J."/>
            <person name="Feng X.-M."/>
        </authorList>
    </citation>
    <scope>NUCLEOTIDE SEQUENCE [LARGE SCALE GENOMIC DNA]</scope>
    <source>
        <strain evidence="8 9">CGMCC 4.7225</strain>
    </source>
</reference>
<dbReference type="PANTHER" id="PTHR37311:SF1">
    <property type="entry name" value="2-PHOSPHOSULFOLACTATE PHOSPHATASE-RELATED"/>
    <property type="match status" value="1"/>
</dbReference>
<dbReference type="RefSeq" id="WP_163819352.1">
    <property type="nucleotide sequence ID" value="NZ_JAAGOB010000007.1"/>
</dbReference>
<gene>
    <name evidence="8" type="ORF">G1H11_14780</name>
</gene>
<dbReference type="GO" id="GO:0050545">
    <property type="term" value="F:sulfopyruvate decarboxylase activity"/>
    <property type="evidence" value="ECO:0007669"/>
    <property type="project" value="TreeGrafter"/>
</dbReference>
<dbReference type="InterPro" id="IPR005238">
    <property type="entry name" value="ComB-like"/>
</dbReference>
<dbReference type="SUPFAM" id="SSF142823">
    <property type="entry name" value="ComB-like"/>
    <property type="match status" value="1"/>
</dbReference>
<proteinExistence type="inferred from homology"/>
<keyword evidence="5" id="KW-0378">Hydrolase</keyword>
<dbReference type="EC" id="3.1.3.71" evidence="3"/>
<dbReference type="PANTHER" id="PTHR37311">
    <property type="entry name" value="2-PHOSPHOSULFOLACTATE PHOSPHATASE-RELATED"/>
    <property type="match status" value="1"/>
</dbReference>
<dbReference type="GO" id="GO:0050532">
    <property type="term" value="F:2-phosphosulfolactate phosphatase activity"/>
    <property type="evidence" value="ECO:0007669"/>
    <property type="project" value="UniProtKB-EC"/>
</dbReference>
<evidence type="ECO:0000256" key="4">
    <source>
        <dbReference type="ARBA" id="ARBA00021948"/>
    </source>
</evidence>
<accession>A0A6N9YNJ7</accession>
<dbReference type="AlphaFoldDB" id="A0A6N9YNJ7"/>
<keyword evidence="6" id="KW-0460">Magnesium</keyword>
<evidence type="ECO:0000313" key="8">
    <source>
        <dbReference type="EMBL" id="NED96573.1"/>
    </source>
</evidence>
<evidence type="ECO:0000256" key="3">
    <source>
        <dbReference type="ARBA" id="ARBA00012953"/>
    </source>
</evidence>
<dbReference type="GO" id="GO:0000287">
    <property type="term" value="F:magnesium ion binding"/>
    <property type="evidence" value="ECO:0007669"/>
    <property type="project" value="InterPro"/>
</dbReference>
<evidence type="ECO:0000313" key="9">
    <source>
        <dbReference type="Proteomes" id="UP000469185"/>
    </source>
</evidence>
<name>A0A6N9YNJ7_9ACTN</name>
<comment type="caution">
    <text evidence="8">The sequence shown here is derived from an EMBL/GenBank/DDBJ whole genome shotgun (WGS) entry which is preliminary data.</text>
</comment>
<evidence type="ECO:0000256" key="6">
    <source>
        <dbReference type="ARBA" id="ARBA00022842"/>
    </source>
</evidence>
<comment type="similarity">
    <text evidence="2">Belongs to the ComB family.</text>
</comment>
<dbReference type="EMBL" id="JAAGOB010000007">
    <property type="protein sequence ID" value="NED96573.1"/>
    <property type="molecule type" value="Genomic_DNA"/>
</dbReference>